<reference evidence="3" key="1">
    <citation type="submission" date="2019-06" db="EMBL/GenBank/DDBJ databases">
        <authorList>
            <person name="Broberg M."/>
        </authorList>
    </citation>
    <scope>NUCLEOTIDE SEQUENCE [LARGE SCALE GENOMIC DNA]</scope>
</reference>
<feature type="region of interest" description="Disordered" evidence="1">
    <location>
        <begin position="1"/>
        <end position="32"/>
    </location>
</feature>
<evidence type="ECO:0000313" key="2">
    <source>
        <dbReference type="EMBL" id="CAH0049503.1"/>
    </source>
</evidence>
<organism evidence="2 3">
    <name type="scientific">Clonostachys solani</name>
    <dbReference type="NCBI Taxonomy" id="160281"/>
    <lineage>
        <taxon>Eukaryota</taxon>
        <taxon>Fungi</taxon>
        <taxon>Dikarya</taxon>
        <taxon>Ascomycota</taxon>
        <taxon>Pezizomycotina</taxon>
        <taxon>Sordariomycetes</taxon>
        <taxon>Hypocreomycetidae</taxon>
        <taxon>Hypocreales</taxon>
        <taxon>Bionectriaceae</taxon>
        <taxon>Clonostachys</taxon>
    </lineage>
</organism>
<sequence>MDLATEEMKRTRNQRKPKSVVEKMRRTSEEIEPTQVVMTSRFDVERVKGVYDDDSPVSDQDVASPPRRITRKRRKPAQPLAEISSNIPRGSSGRASRANAAEKPAKLEPLLNNESIADMPSTIGALRSQTDIFHDENRIG</sequence>
<name>A0A9N9Z5K3_9HYPO</name>
<dbReference type="OrthoDB" id="5428259at2759"/>
<proteinExistence type="predicted"/>
<comment type="caution">
    <text evidence="2">The sequence shown here is derived from an EMBL/GenBank/DDBJ whole genome shotgun (WGS) entry which is preliminary data.</text>
</comment>
<feature type="compositionally biased region" description="Low complexity" evidence="1">
    <location>
        <begin position="89"/>
        <end position="101"/>
    </location>
</feature>
<gene>
    <name evidence="2" type="ORF">CSOL1703_00001460</name>
</gene>
<keyword evidence="3" id="KW-1185">Reference proteome</keyword>
<evidence type="ECO:0000256" key="1">
    <source>
        <dbReference type="SAM" id="MobiDB-lite"/>
    </source>
</evidence>
<feature type="compositionally biased region" description="Basic and acidic residues" evidence="1">
    <location>
        <begin position="1"/>
        <end position="10"/>
    </location>
</feature>
<dbReference type="EMBL" id="CABFOC020000035">
    <property type="protein sequence ID" value="CAH0049503.1"/>
    <property type="molecule type" value="Genomic_DNA"/>
</dbReference>
<protein>
    <submittedName>
        <fullName evidence="2">Uncharacterized protein</fullName>
    </submittedName>
</protein>
<feature type="compositionally biased region" description="Basic and acidic residues" evidence="1">
    <location>
        <begin position="19"/>
        <end position="29"/>
    </location>
</feature>
<evidence type="ECO:0000313" key="3">
    <source>
        <dbReference type="Proteomes" id="UP000775872"/>
    </source>
</evidence>
<dbReference type="Proteomes" id="UP000775872">
    <property type="component" value="Unassembled WGS sequence"/>
</dbReference>
<reference evidence="2 3" key="2">
    <citation type="submission" date="2021-10" db="EMBL/GenBank/DDBJ databases">
        <authorList>
            <person name="Piombo E."/>
        </authorList>
    </citation>
    <scope>NUCLEOTIDE SEQUENCE [LARGE SCALE GENOMIC DNA]</scope>
</reference>
<accession>A0A9N9Z5K3</accession>
<dbReference type="AlphaFoldDB" id="A0A9N9Z5K3"/>
<feature type="region of interest" description="Disordered" evidence="1">
    <location>
        <begin position="47"/>
        <end position="106"/>
    </location>
</feature>